<evidence type="ECO:0000256" key="4">
    <source>
        <dbReference type="ARBA" id="ARBA00022475"/>
    </source>
</evidence>
<evidence type="ECO:0000256" key="12">
    <source>
        <dbReference type="SAM" id="Phobius"/>
    </source>
</evidence>
<dbReference type="PANTHER" id="PTHR11048:SF28">
    <property type="entry name" value="4-HYDROXYBENZOATE POLYPRENYLTRANSFERASE, MITOCHONDRIAL"/>
    <property type="match status" value="1"/>
</dbReference>
<dbReference type="EMBL" id="CP011454">
    <property type="protein sequence ID" value="AMW06821.1"/>
    <property type="molecule type" value="Genomic_DNA"/>
</dbReference>
<proteinExistence type="inferred from homology"/>
<dbReference type="CDD" id="cd13959">
    <property type="entry name" value="PT_UbiA_COQ2"/>
    <property type="match status" value="1"/>
</dbReference>
<evidence type="ECO:0000313" key="13">
    <source>
        <dbReference type="EMBL" id="AMW06821.1"/>
    </source>
</evidence>
<name>A0A145Q456_9BACT</name>
<dbReference type="PANTHER" id="PTHR11048">
    <property type="entry name" value="PRENYLTRANSFERASES"/>
    <property type="match status" value="1"/>
</dbReference>
<feature type="transmembrane region" description="Helical" evidence="12">
    <location>
        <begin position="44"/>
        <end position="62"/>
    </location>
</feature>
<dbReference type="GO" id="GO:0006744">
    <property type="term" value="P:ubiquinone biosynthetic process"/>
    <property type="evidence" value="ECO:0007669"/>
    <property type="project" value="UniProtKB-KW"/>
</dbReference>
<protein>
    <recommendedName>
        <fullName evidence="11">4-hydroxybenzoate polyprenyltransferase</fullName>
        <ecNumber evidence="11">2.5.1.39</ecNumber>
    </recommendedName>
</protein>
<evidence type="ECO:0000256" key="2">
    <source>
        <dbReference type="ARBA" id="ARBA00004141"/>
    </source>
</evidence>
<comment type="subcellular location">
    <subcellularLocation>
        <location evidence="2">Membrane</location>
        <topology evidence="2">Multi-pass membrane protein</topology>
    </subcellularLocation>
</comment>
<keyword evidence="14" id="KW-1185">Reference proteome</keyword>
<dbReference type="GO" id="GO:0005886">
    <property type="term" value="C:plasma membrane"/>
    <property type="evidence" value="ECO:0007669"/>
    <property type="project" value="TreeGrafter"/>
</dbReference>
<organism evidence="13 14">
    <name type="scientific">Gemmatimonas phototrophica</name>
    <dbReference type="NCBI Taxonomy" id="1379270"/>
    <lineage>
        <taxon>Bacteria</taxon>
        <taxon>Pseudomonadati</taxon>
        <taxon>Gemmatimonadota</taxon>
        <taxon>Gemmatimonadia</taxon>
        <taxon>Gemmatimonadales</taxon>
        <taxon>Gemmatimonadaceae</taxon>
        <taxon>Gemmatimonas</taxon>
    </lineage>
</organism>
<reference evidence="13 14" key="2">
    <citation type="journal article" date="2016" name="Environ. Microbiol. Rep.">
        <title>Metagenomic evidence for the presence of phototrophic Gemmatimonadetes bacteria in diverse environments.</title>
        <authorList>
            <person name="Zeng Y."/>
            <person name="Baumbach J."/>
            <person name="Barbosa E.G."/>
            <person name="Azevedo V."/>
            <person name="Zhang C."/>
            <person name="Koblizek M."/>
        </authorList>
    </citation>
    <scope>NUCLEOTIDE SEQUENCE [LARGE SCALE GENOMIC DNA]</scope>
    <source>
        <strain evidence="13 14">AP64</strain>
    </source>
</reference>
<dbReference type="KEGG" id="gph:GEMMAAP_12305"/>
<reference evidence="13 14" key="1">
    <citation type="journal article" date="2014" name="Proc. Natl. Acad. Sci. U.S.A.">
        <title>Functional type 2 photosynthetic reaction centers found in the rare bacterial phylum Gemmatimonadetes.</title>
        <authorList>
            <person name="Zeng Y."/>
            <person name="Feng F."/>
            <person name="Medova H."/>
            <person name="Dean J."/>
            <person name="Koblizek M."/>
        </authorList>
    </citation>
    <scope>NUCLEOTIDE SEQUENCE [LARGE SCALE GENOMIC DNA]</scope>
    <source>
        <strain evidence="13 14">AP64</strain>
    </source>
</reference>
<dbReference type="STRING" id="1379270.GEMMAAP_12305"/>
<keyword evidence="10 12" id="KW-0472">Membrane</keyword>
<feature type="transmembrane region" description="Helical" evidence="12">
    <location>
        <begin position="165"/>
        <end position="186"/>
    </location>
</feature>
<dbReference type="eggNOG" id="COG0382">
    <property type="taxonomic scope" value="Bacteria"/>
</dbReference>
<keyword evidence="6" id="KW-0808">Transferase</keyword>
<sequence>MLRGQSLPVRLANFVKLPHTVFAMPFSLVGVLFASTVAPVTPTMIGWVLLAFTSARFAAMAFNRLVDRDVDAINPRTAMRELPAGTLTVGQAKVSIVLTSVLFVIASGMLNPLCLALSPVALLWVLGYSYTKRFTRWSHLWLGVGLSIAPVGGYLAIAGVWSNPWWLLIVLALAVVCWSGGFDMIYALQDAEFDAKHGLHSVPSKFGVHTAIGIARTLHVLAVVCFGVVMAAQPLGAVSPLVNGILWAAVAGVAIMLLWEHRLVKADDLTRIDAAFFTMNGLISMGFFGAVLTARLLSGSGA</sequence>
<feature type="transmembrane region" description="Helical" evidence="12">
    <location>
        <begin position="140"/>
        <end position="159"/>
    </location>
</feature>
<keyword evidence="9 12" id="KW-1133">Transmembrane helix</keyword>
<evidence type="ECO:0000256" key="7">
    <source>
        <dbReference type="ARBA" id="ARBA00022688"/>
    </source>
</evidence>
<comment type="cofactor">
    <cofactor evidence="1">
        <name>Mg(2+)</name>
        <dbReference type="ChEBI" id="CHEBI:18420"/>
    </cofactor>
</comment>
<evidence type="ECO:0000313" key="14">
    <source>
        <dbReference type="Proteomes" id="UP000076404"/>
    </source>
</evidence>
<dbReference type="GO" id="GO:0008412">
    <property type="term" value="F:4-hydroxybenzoate polyprenyltransferase activity"/>
    <property type="evidence" value="ECO:0007669"/>
    <property type="project" value="UniProtKB-EC"/>
</dbReference>
<keyword evidence="5" id="KW-0997">Cell inner membrane</keyword>
<feature type="transmembrane region" description="Helical" evidence="12">
    <location>
        <begin position="21"/>
        <end position="38"/>
    </location>
</feature>
<dbReference type="InterPro" id="IPR000537">
    <property type="entry name" value="UbiA_prenyltransferase"/>
</dbReference>
<dbReference type="Pfam" id="PF01040">
    <property type="entry name" value="UbiA"/>
    <property type="match status" value="1"/>
</dbReference>
<dbReference type="InterPro" id="IPR039653">
    <property type="entry name" value="Prenyltransferase"/>
</dbReference>
<feature type="transmembrane region" description="Helical" evidence="12">
    <location>
        <begin position="109"/>
        <end position="128"/>
    </location>
</feature>
<dbReference type="Gene3D" id="1.10.357.140">
    <property type="entry name" value="UbiA prenyltransferase"/>
    <property type="match status" value="1"/>
</dbReference>
<dbReference type="FunFam" id="1.10.357.140:FF:000008">
    <property type="entry name" value="4-hydroxybenzoate octaprenyltransferase"/>
    <property type="match status" value="1"/>
</dbReference>
<evidence type="ECO:0000256" key="3">
    <source>
        <dbReference type="ARBA" id="ARBA00005985"/>
    </source>
</evidence>
<accession>A0A145Q456</accession>
<feature type="transmembrane region" description="Helical" evidence="12">
    <location>
        <begin position="241"/>
        <end position="260"/>
    </location>
</feature>
<evidence type="ECO:0000256" key="5">
    <source>
        <dbReference type="ARBA" id="ARBA00022519"/>
    </source>
</evidence>
<keyword evidence="8 12" id="KW-0812">Transmembrane</keyword>
<evidence type="ECO:0000256" key="6">
    <source>
        <dbReference type="ARBA" id="ARBA00022679"/>
    </source>
</evidence>
<evidence type="ECO:0000256" key="9">
    <source>
        <dbReference type="ARBA" id="ARBA00022989"/>
    </source>
</evidence>
<evidence type="ECO:0000256" key="1">
    <source>
        <dbReference type="ARBA" id="ARBA00001946"/>
    </source>
</evidence>
<dbReference type="InterPro" id="IPR006371">
    <property type="entry name" value="Polyprenyltransferase_UbiA-li"/>
</dbReference>
<dbReference type="Proteomes" id="UP000076404">
    <property type="component" value="Chromosome"/>
</dbReference>
<dbReference type="Gene3D" id="1.20.120.1780">
    <property type="entry name" value="UbiA prenyltransferase"/>
    <property type="match status" value="1"/>
</dbReference>
<dbReference type="EC" id="2.5.1.39" evidence="11"/>
<dbReference type="FunFam" id="1.20.120.1780:FF:000001">
    <property type="entry name" value="4-hydroxybenzoate octaprenyltransferase"/>
    <property type="match status" value="1"/>
</dbReference>
<feature type="transmembrane region" description="Helical" evidence="12">
    <location>
        <begin position="272"/>
        <end position="297"/>
    </location>
</feature>
<evidence type="ECO:0000256" key="10">
    <source>
        <dbReference type="ARBA" id="ARBA00023136"/>
    </source>
</evidence>
<keyword evidence="4" id="KW-1003">Cell membrane</keyword>
<keyword evidence="7" id="KW-0831">Ubiquinone biosynthesis</keyword>
<evidence type="ECO:0000256" key="8">
    <source>
        <dbReference type="ARBA" id="ARBA00022692"/>
    </source>
</evidence>
<dbReference type="InterPro" id="IPR044878">
    <property type="entry name" value="UbiA_sf"/>
</dbReference>
<evidence type="ECO:0000256" key="11">
    <source>
        <dbReference type="ARBA" id="ARBA00034524"/>
    </source>
</evidence>
<dbReference type="AlphaFoldDB" id="A0A145Q456"/>
<gene>
    <name evidence="13" type="ORF">GEMMAAP_12305</name>
</gene>
<comment type="similarity">
    <text evidence="3">Belongs to the UbiA prenyltransferase family.</text>
</comment>
<dbReference type="NCBIfam" id="TIGR01475">
    <property type="entry name" value="ubiA_other"/>
    <property type="match status" value="1"/>
</dbReference>
<feature type="transmembrane region" description="Helical" evidence="12">
    <location>
        <begin position="206"/>
        <end position="229"/>
    </location>
</feature>